<organism evidence="3 4">
    <name type="scientific">Azoarcus indigens</name>
    <dbReference type="NCBI Taxonomy" id="29545"/>
    <lineage>
        <taxon>Bacteria</taxon>
        <taxon>Pseudomonadati</taxon>
        <taxon>Pseudomonadota</taxon>
        <taxon>Betaproteobacteria</taxon>
        <taxon>Rhodocyclales</taxon>
        <taxon>Zoogloeaceae</taxon>
        <taxon>Azoarcus</taxon>
    </lineage>
</organism>
<accession>A0A4V3BMB5</accession>
<dbReference type="PRINTS" id="PR00040">
    <property type="entry name" value="HTHMERR"/>
</dbReference>
<dbReference type="AlphaFoldDB" id="A0A4V3BMB5"/>
<feature type="domain" description="HTH merR-type" evidence="2">
    <location>
        <begin position="3"/>
        <end position="71"/>
    </location>
</feature>
<dbReference type="InterPro" id="IPR047057">
    <property type="entry name" value="MerR_fam"/>
</dbReference>
<dbReference type="GO" id="GO:0003677">
    <property type="term" value="F:DNA binding"/>
    <property type="evidence" value="ECO:0007669"/>
    <property type="project" value="UniProtKB-KW"/>
</dbReference>
<dbReference type="PROSITE" id="PS50937">
    <property type="entry name" value="HTH_MERR_2"/>
    <property type="match status" value="1"/>
</dbReference>
<gene>
    <name evidence="3" type="ORF">C7389_110106</name>
</gene>
<dbReference type="EMBL" id="SNVV01000010">
    <property type="protein sequence ID" value="TDN50012.1"/>
    <property type="molecule type" value="Genomic_DNA"/>
</dbReference>
<dbReference type="Gene3D" id="1.10.1660.10">
    <property type="match status" value="1"/>
</dbReference>
<dbReference type="RefSeq" id="WP_133592058.1">
    <property type="nucleotide sequence ID" value="NZ_SNVV01000010.1"/>
</dbReference>
<proteinExistence type="predicted"/>
<evidence type="ECO:0000313" key="3">
    <source>
        <dbReference type="EMBL" id="TDN50012.1"/>
    </source>
</evidence>
<sequence length="138" mass="15180">MATLDIGEVARRAGLPTSTLRFYEERGLIAATGRNGLRRQFDAGVLQRLALISLGRAAGFSLDEIAAMLGSDGQPTIDRAQLAARADELDHSIRRLTALRDSLRHAAVCPAASHLECPSFQKLLRVAERYRPRRKSRS</sequence>
<evidence type="ECO:0000259" key="2">
    <source>
        <dbReference type="PROSITE" id="PS50937"/>
    </source>
</evidence>
<name>A0A4V3BMB5_9RHOO</name>
<dbReference type="PANTHER" id="PTHR30204">
    <property type="entry name" value="REDOX-CYCLING DRUG-SENSING TRANSCRIPTIONAL ACTIVATOR SOXR"/>
    <property type="match status" value="1"/>
</dbReference>
<reference evidence="3 4" key="1">
    <citation type="submission" date="2019-03" db="EMBL/GenBank/DDBJ databases">
        <title>Genomic Encyclopedia of Type Strains, Phase IV (KMG-IV): sequencing the most valuable type-strain genomes for metagenomic binning, comparative biology and taxonomic classification.</title>
        <authorList>
            <person name="Goeker M."/>
        </authorList>
    </citation>
    <scope>NUCLEOTIDE SEQUENCE [LARGE SCALE GENOMIC DNA]</scope>
    <source>
        <strain evidence="3 4">DSM 12121</strain>
    </source>
</reference>
<evidence type="ECO:0000256" key="1">
    <source>
        <dbReference type="ARBA" id="ARBA00023125"/>
    </source>
</evidence>
<dbReference type="Pfam" id="PF13411">
    <property type="entry name" value="MerR_1"/>
    <property type="match status" value="1"/>
</dbReference>
<dbReference type="Proteomes" id="UP000295129">
    <property type="component" value="Unassembled WGS sequence"/>
</dbReference>
<protein>
    <submittedName>
        <fullName evidence="3">MerR family transcriptional regulator</fullName>
    </submittedName>
</protein>
<dbReference type="InterPro" id="IPR000551">
    <property type="entry name" value="MerR-type_HTH_dom"/>
</dbReference>
<keyword evidence="1" id="KW-0238">DNA-binding</keyword>
<dbReference type="PANTHER" id="PTHR30204:SF97">
    <property type="entry name" value="MERR FAMILY REGULATORY PROTEIN"/>
    <property type="match status" value="1"/>
</dbReference>
<dbReference type="SMART" id="SM00422">
    <property type="entry name" value="HTH_MERR"/>
    <property type="match status" value="1"/>
</dbReference>
<dbReference type="InterPro" id="IPR009061">
    <property type="entry name" value="DNA-bd_dom_put_sf"/>
</dbReference>
<dbReference type="GO" id="GO:0003700">
    <property type="term" value="F:DNA-binding transcription factor activity"/>
    <property type="evidence" value="ECO:0007669"/>
    <property type="project" value="InterPro"/>
</dbReference>
<dbReference type="CDD" id="cd04781">
    <property type="entry name" value="HTH_MerR-like_sg6"/>
    <property type="match status" value="1"/>
</dbReference>
<dbReference type="OrthoDB" id="9802944at2"/>
<dbReference type="SUPFAM" id="SSF46955">
    <property type="entry name" value="Putative DNA-binding domain"/>
    <property type="match status" value="1"/>
</dbReference>
<keyword evidence="4" id="KW-1185">Reference proteome</keyword>
<comment type="caution">
    <text evidence="3">The sequence shown here is derived from an EMBL/GenBank/DDBJ whole genome shotgun (WGS) entry which is preliminary data.</text>
</comment>
<evidence type="ECO:0000313" key="4">
    <source>
        <dbReference type="Proteomes" id="UP000295129"/>
    </source>
</evidence>